<keyword evidence="1" id="KW-0472">Membrane</keyword>
<dbReference type="EMBL" id="CP015136">
    <property type="protein sequence ID" value="AMY12725.1"/>
    <property type="molecule type" value="Genomic_DNA"/>
</dbReference>
<evidence type="ECO:0000256" key="1">
    <source>
        <dbReference type="SAM" id="Phobius"/>
    </source>
</evidence>
<dbReference type="STRING" id="1855912.LuPra_06007"/>
<keyword evidence="1" id="KW-0812">Transmembrane</keyword>
<evidence type="ECO:0000313" key="2">
    <source>
        <dbReference type="EMBL" id="AMY12725.1"/>
    </source>
</evidence>
<name>A0A143PVK4_LUTPR</name>
<dbReference type="Proteomes" id="UP000076079">
    <property type="component" value="Chromosome"/>
</dbReference>
<dbReference type="RefSeq" id="WP_110174161.1">
    <property type="nucleotide sequence ID" value="NZ_CP015136.1"/>
</dbReference>
<protein>
    <submittedName>
        <fullName evidence="2">Uncharacterized protein</fullName>
    </submittedName>
</protein>
<dbReference type="AlphaFoldDB" id="A0A143PVK4"/>
<reference evidence="2 3" key="1">
    <citation type="journal article" date="2016" name="Genome Announc.">
        <title>First Complete Genome Sequence of a Subdivision 6 Acidobacterium Strain.</title>
        <authorList>
            <person name="Huang S."/>
            <person name="Vieira S."/>
            <person name="Bunk B."/>
            <person name="Riedel T."/>
            <person name="Sproer C."/>
            <person name="Overmann J."/>
        </authorList>
    </citation>
    <scope>NUCLEOTIDE SEQUENCE [LARGE SCALE GENOMIC DNA]</scope>
    <source>
        <strain evidence="3">DSM 100886 HEG_-6_39</strain>
    </source>
</reference>
<dbReference type="KEGG" id="abac:LuPra_06007"/>
<keyword evidence="3" id="KW-1185">Reference proteome</keyword>
<proteinExistence type="predicted"/>
<reference evidence="3" key="2">
    <citation type="submission" date="2016-04" db="EMBL/GenBank/DDBJ databases">
        <title>First Complete Genome Sequence of a Subdivision 6 Acidobacterium.</title>
        <authorList>
            <person name="Huang S."/>
            <person name="Vieira S."/>
            <person name="Bunk B."/>
            <person name="Riedel T."/>
            <person name="Sproeer C."/>
            <person name="Overmann J."/>
        </authorList>
    </citation>
    <scope>NUCLEOTIDE SEQUENCE [LARGE SCALE GENOMIC DNA]</scope>
    <source>
        <strain evidence="3">DSM 100886 HEG_-6_39</strain>
    </source>
</reference>
<accession>A0A143PVK4</accession>
<gene>
    <name evidence="2" type="ORF">LuPra_06007</name>
</gene>
<keyword evidence="1" id="KW-1133">Transmembrane helix</keyword>
<organism evidence="2 3">
    <name type="scientific">Luteitalea pratensis</name>
    <dbReference type="NCBI Taxonomy" id="1855912"/>
    <lineage>
        <taxon>Bacteria</taxon>
        <taxon>Pseudomonadati</taxon>
        <taxon>Acidobacteriota</taxon>
        <taxon>Vicinamibacteria</taxon>
        <taxon>Vicinamibacterales</taxon>
        <taxon>Vicinamibacteraceae</taxon>
        <taxon>Luteitalea</taxon>
    </lineage>
</organism>
<sequence>MRLKLRVDGHPFKNLQTLLEATSSERDGEPSQFQARLVKFFLVVFLLTVPGALSFLLSAEALPEFQQFRISPSPQQATVGGGAEIVKFLQF</sequence>
<feature type="transmembrane region" description="Helical" evidence="1">
    <location>
        <begin position="40"/>
        <end position="59"/>
    </location>
</feature>
<evidence type="ECO:0000313" key="3">
    <source>
        <dbReference type="Proteomes" id="UP000076079"/>
    </source>
</evidence>